<keyword evidence="9" id="KW-1185">Reference proteome</keyword>
<keyword evidence="4" id="KW-0804">Transcription</keyword>
<dbReference type="Pfam" id="PF02173">
    <property type="entry name" value="pKID"/>
    <property type="match status" value="1"/>
</dbReference>
<keyword evidence="3" id="KW-0238">DNA-binding</keyword>
<reference evidence="8" key="1">
    <citation type="submission" date="2025-08" db="UniProtKB">
        <authorList>
            <consortium name="Ensembl"/>
        </authorList>
    </citation>
    <scope>IDENTIFICATION</scope>
</reference>
<dbReference type="GO" id="GO:1990589">
    <property type="term" value="C:ATF4-CREB1 transcription factor complex"/>
    <property type="evidence" value="ECO:0007669"/>
    <property type="project" value="TreeGrafter"/>
</dbReference>
<dbReference type="Ensembl" id="ENSNBRT00000012091.1">
    <property type="protein sequence ID" value="ENSNBRP00000011759.1"/>
    <property type="gene ID" value="ENSNBRG00000009149.1"/>
</dbReference>
<dbReference type="PANTHER" id="PTHR45879:SF3">
    <property type="entry name" value="CYCLIC AMP RESPONSE ELEMENT-BINDING PROTEIN B"/>
    <property type="match status" value="1"/>
</dbReference>
<protein>
    <recommendedName>
        <fullName evidence="7">KID domain-containing protein</fullName>
    </recommendedName>
</protein>
<evidence type="ECO:0000256" key="3">
    <source>
        <dbReference type="ARBA" id="ARBA00023125"/>
    </source>
</evidence>
<evidence type="ECO:0000256" key="6">
    <source>
        <dbReference type="SAM" id="MobiDB-lite"/>
    </source>
</evidence>
<reference evidence="8" key="2">
    <citation type="submission" date="2025-09" db="UniProtKB">
        <authorList>
            <consortium name="Ensembl"/>
        </authorList>
    </citation>
    <scope>IDENTIFICATION</scope>
</reference>
<dbReference type="GeneTree" id="ENSGT00940000155408"/>
<feature type="region of interest" description="Disordered" evidence="6">
    <location>
        <begin position="1"/>
        <end position="20"/>
    </location>
</feature>
<keyword evidence="5" id="KW-0539">Nucleus</keyword>
<comment type="subcellular location">
    <subcellularLocation>
        <location evidence="1">Nucleus</location>
    </subcellularLocation>
</comment>
<dbReference type="PANTHER" id="PTHR45879">
    <property type="entry name" value="CYCLIC AMP RESPONSE ELEMENT-BINDING PROTEIN B"/>
    <property type="match status" value="1"/>
</dbReference>
<dbReference type="Proteomes" id="UP000261580">
    <property type="component" value="Unassembled WGS sequence"/>
</dbReference>
<accession>A0A3Q4MJ32</accession>
<feature type="domain" description="KID" evidence="7">
    <location>
        <begin position="1"/>
        <end position="57"/>
    </location>
</feature>
<dbReference type="GO" id="GO:0000978">
    <property type="term" value="F:RNA polymerase II cis-regulatory region sequence-specific DNA binding"/>
    <property type="evidence" value="ECO:0007669"/>
    <property type="project" value="TreeGrafter"/>
</dbReference>
<organism evidence="8 9">
    <name type="scientific">Neolamprologus brichardi</name>
    <name type="common">Fairy cichlid</name>
    <name type="synonym">Lamprologus brichardi</name>
    <dbReference type="NCBI Taxonomy" id="32507"/>
    <lineage>
        <taxon>Eukaryota</taxon>
        <taxon>Metazoa</taxon>
        <taxon>Chordata</taxon>
        <taxon>Craniata</taxon>
        <taxon>Vertebrata</taxon>
        <taxon>Euteleostomi</taxon>
        <taxon>Actinopterygii</taxon>
        <taxon>Neopterygii</taxon>
        <taxon>Teleostei</taxon>
        <taxon>Neoteleostei</taxon>
        <taxon>Acanthomorphata</taxon>
        <taxon>Ovalentaria</taxon>
        <taxon>Cichlomorphae</taxon>
        <taxon>Cichliformes</taxon>
        <taxon>Cichlidae</taxon>
        <taxon>African cichlids</taxon>
        <taxon>Pseudocrenilabrinae</taxon>
        <taxon>Lamprologini</taxon>
        <taxon>Neolamprologus</taxon>
    </lineage>
</organism>
<dbReference type="GO" id="GO:0000981">
    <property type="term" value="F:DNA-binding transcription factor activity, RNA polymerase II-specific"/>
    <property type="evidence" value="ECO:0007669"/>
    <property type="project" value="TreeGrafter"/>
</dbReference>
<name>A0A3Q4MJ32_NEOBR</name>
<feature type="region of interest" description="Disordered" evidence="6">
    <location>
        <begin position="42"/>
        <end position="66"/>
    </location>
</feature>
<sequence length="320" mass="34754">DSIATVAELEDDESVTDTQKRRELLSRRPSYWKILNELSSNSPAVPKIEEEKTEDEVPVSNSPTVPTSIYQTSSGQYIAITQGRAIQLSSPGVPGLQGVQNLPVTSSPTPQPGAAVLQCAAQPGDSPQQLFIQGGQVLIQGRTRQETKWLILFSQVWLNNCFVEFSRISNGRLLKLEKKCKTFIIHVYYFLTSLTLSKTHTQTHTHTHTHTQLESGSSTVCMAAAWDTISSCLLSVALVASLELKIHPLSYRPPPISSPPSLPPSLPPSVPAWLTLCFCTSVTPLQEGRVGGTLIQGVLLTSAGSSDVIVMSMPVIVIRL</sequence>
<dbReference type="STRING" id="32507.ENSNBRP00000011759"/>
<dbReference type="PROSITE" id="PS50953">
    <property type="entry name" value="KID"/>
    <property type="match status" value="1"/>
</dbReference>
<dbReference type="InterPro" id="IPR003102">
    <property type="entry name" value="CREB1-like_pKID"/>
</dbReference>
<dbReference type="Bgee" id="ENSNBRG00000009149">
    <property type="expression patterns" value="Expressed in blood and 2 other cell types or tissues"/>
</dbReference>
<proteinExistence type="predicted"/>
<evidence type="ECO:0000259" key="7">
    <source>
        <dbReference type="PROSITE" id="PS50953"/>
    </source>
</evidence>
<dbReference type="AlphaFoldDB" id="A0A3Q4MJ32"/>
<evidence type="ECO:0000256" key="2">
    <source>
        <dbReference type="ARBA" id="ARBA00023015"/>
    </source>
</evidence>
<evidence type="ECO:0000256" key="1">
    <source>
        <dbReference type="ARBA" id="ARBA00004123"/>
    </source>
</evidence>
<dbReference type="PRINTS" id="PR00041">
    <property type="entry name" value="LEUZIPPRCREB"/>
</dbReference>
<evidence type="ECO:0000313" key="9">
    <source>
        <dbReference type="Proteomes" id="UP000261580"/>
    </source>
</evidence>
<evidence type="ECO:0000256" key="5">
    <source>
        <dbReference type="ARBA" id="ARBA00023242"/>
    </source>
</evidence>
<evidence type="ECO:0000256" key="4">
    <source>
        <dbReference type="ARBA" id="ARBA00023163"/>
    </source>
</evidence>
<keyword evidence="2" id="KW-0805">Transcription regulation</keyword>
<evidence type="ECO:0000313" key="8">
    <source>
        <dbReference type="Ensembl" id="ENSNBRP00000011759.1"/>
    </source>
</evidence>
<dbReference type="InterPro" id="IPR001630">
    <property type="entry name" value="Leuzip_CREB"/>
</dbReference>